<dbReference type="SMART" id="SM00100">
    <property type="entry name" value="cNMP"/>
    <property type="match status" value="1"/>
</dbReference>
<dbReference type="PROSITE" id="PS50042">
    <property type="entry name" value="CNMP_BINDING_3"/>
    <property type="match status" value="1"/>
</dbReference>
<dbReference type="PROSITE" id="PS00889">
    <property type="entry name" value="CNMP_BINDING_2"/>
    <property type="match status" value="1"/>
</dbReference>
<protein>
    <recommendedName>
        <fullName evidence="1">Cyclic nucleotide-binding domain-containing protein</fullName>
    </recommendedName>
</protein>
<dbReference type="EMBL" id="BARU01009702">
    <property type="protein sequence ID" value="GAH40492.1"/>
    <property type="molecule type" value="Genomic_DNA"/>
</dbReference>
<evidence type="ECO:0000259" key="1">
    <source>
        <dbReference type="PROSITE" id="PS50042"/>
    </source>
</evidence>
<dbReference type="PANTHER" id="PTHR24567:SF74">
    <property type="entry name" value="HTH-TYPE TRANSCRIPTIONAL REGULATOR ARCR"/>
    <property type="match status" value="1"/>
</dbReference>
<dbReference type="PRINTS" id="PR00103">
    <property type="entry name" value="CAMPKINASE"/>
</dbReference>
<dbReference type="GO" id="GO:0005829">
    <property type="term" value="C:cytosol"/>
    <property type="evidence" value="ECO:0007669"/>
    <property type="project" value="TreeGrafter"/>
</dbReference>
<organism evidence="2">
    <name type="scientific">marine sediment metagenome</name>
    <dbReference type="NCBI Taxonomy" id="412755"/>
    <lineage>
        <taxon>unclassified sequences</taxon>
        <taxon>metagenomes</taxon>
        <taxon>ecological metagenomes</taxon>
    </lineage>
</organism>
<proteinExistence type="predicted"/>
<dbReference type="Pfam" id="PF00027">
    <property type="entry name" value="cNMP_binding"/>
    <property type="match status" value="1"/>
</dbReference>
<dbReference type="GO" id="GO:0003700">
    <property type="term" value="F:DNA-binding transcription factor activity"/>
    <property type="evidence" value="ECO:0007669"/>
    <property type="project" value="TreeGrafter"/>
</dbReference>
<dbReference type="SUPFAM" id="SSF51206">
    <property type="entry name" value="cAMP-binding domain-like"/>
    <property type="match status" value="1"/>
</dbReference>
<dbReference type="InterPro" id="IPR050397">
    <property type="entry name" value="Env_Response_Regulators"/>
</dbReference>
<dbReference type="AlphaFoldDB" id="X1F6F7"/>
<dbReference type="InterPro" id="IPR018488">
    <property type="entry name" value="cNMP-bd_CS"/>
</dbReference>
<feature type="non-terminal residue" evidence="2">
    <location>
        <position position="1"/>
    </location>
</feature>
<dbReference type="Gene3D" id="2.60.120.10">
    <property type="entry name" value="Jelly Rolls"/>
    <property type="match status" value="1"/>
</dbReference>
<dbReference type="PROSITE" id="PS00888">
    <property type="entry name" value="CNMP_BINDING_1"/>
    <property type="match status" value="1"/>
</dbReference>
<dbReference type="InterPro" id="IPR018490">
    <property type="entry name" value="cNMP-bd_dom_sf"/>
</dbReference>
<feature type="domain" description="Cyclic nucleotide-binding" evidence="1">
    <location>
        <begin position="190"/>
        <end position="288"/>
    </location>
</feature>
<name>X1F6F7_9ZZZZ</name>
<dbReference type="CDD" id="cd00038">
    <property type="entry name" value="CAP_ED"/>
    <property type="match status" value="1"/>
</dbReference>
<evidence type="ECO:0000313" key="2">
    <source>
        <dbReference type="EMBL" id="GAH40492.1"/>
    </source>
</evidence>
<gene>
    <name evidence="2" type="ORF">S03H2_18673</name>
</gene>
<sequence length="303" mass="34368">KQCFPPNWRVPQDFCHCSPQINVQGAVQPFADRIVFIGDCGMTRLYKDGVGAAYRTAKAAAKTAIFQGISAEDFRRHYRPVCKGIGTDNKIGRMIFSATRLTQKIRFANRGILRMVSREQQNEGGRQRMSIVLWDIFTGSAPYREVFLRTLHPSFLVRLLWDTAVGVSPLSTSKRQKENAMETGALGKVYRDGEIIVRQGDAGDCMYVIQAGQVEVLQEKNDKEVRLAVLGEGDFFGEMALFEHEVRSATVRALGEVRVLTIDKRTFLRRIHEDPSLAFRIVQKMSQRIRELNTEVVRLKTPD</sequence>
<dbReference type="InterPro" id="IPR000595">
    <property type="entry name" value="cNMP-bd_dom"/>
</dbReference>
<dbReference type="InterPro" id="IPR014710">
    <property type="entry name" value="RmlC-like_jellyroll"/>
</dbReference>
<reference evidence="2" key="1">
    <citation type="journal article" date="2014" name="Front. Microbiol.">
        <title>High frequency of phylogenetically diverse reductive dehalogenase-homologous genes in deep subseafloor sedimentary metagenomes.</title>
        <authorList>
            <person name="Kawai M."/>
            <person name="Futagami T."/>
            <person name="Toyoda A."/>
            <person name="Takaki Y."/>
            <person name="Nishi S."/>
            <person name="Hori S."/>
            <person name="Arai W."/>
            <person name="Tsubouchi T."/>
            <person name="Morono Y."/>
            <person name="Uchiyama I."/>
            <person name="Ito T."/>
            <person name="Fujiyama A."/>
            <person name="Inagaki F."/>
            <person name="Takami H."/>
        </authorList>
    </citation>
    <scope>NUCLEOTIDE SEQUENCE</scope>
    <source>
        <strain evidence="2">Expedition CK06-06</strain>
    </source>
</reference>
<dbReference type="PANTHER" id="PTHR24567">
    <property type="entry name" value="CRP FAMILY TRANSCRIPTIONAL REGULATORY PROTEIN"/>
    <property type="match status" value="1"/>
</dbReference>
<accession>X1F6F7</accession>
<comment type="caution">
    <text evidence="2">The sequence shown here is derived from an EMBL/GenBank/DDBJ whole genome shotgun (WGS) entry which is preliminary data.</text>
</comment>